<keyword evidence="4 7" id="KW-0812">Transmembrane</keyword>
<sequence>MRLSMFIHSQYGRQGCMIFLTSSLGLSNGYLSLCVFTMEPQGYKMSFLCSSFSPFTGSRAKRVGNLFTLFLLIGVTLAIALNWMWLIGMAGIMAKPEAKGRMMASIICWFLGIGCLLAWNSMLTIQDYYQYLFPNYHSARVLPIVYFPVVLTTTATLAYYEATLNTRKRIISGFLLLFMSNAAIIILDLATSGGGGLVRFIALCLIVVIVAIAEGTLEGGLFGDLSFMCPEFMQTFLSGMAASGLLTSSLRLITKAAFENTKSGLRNGASKWHVIMVFLSIATSFMLLCVFLYAFVFAKLPIVKYYRSKAASEGSKTVAADLAAAGMEMQQIGITDEEGGHKQLERLSTKQLLAQNIDLTVAVILTYVLTLSIFPGFISEDTGKHSLGSWYAVVLITVFNLLDLIGRYIPVSETILSRKGLVVAAMCRYLLIPCFYFTARYGSQGWMIFLTGFLGLSNGYLTVCVFAVLPQGYKGPEKNALGNLFALFLLIGVTLGATLDWMWLIAQMHEEKNERIGSDAQRCIGGL</sequence>
<dbReference type="PANTHER" id="PTHR10332:SF30">
    <property type="entry name" value="EQUILIBRATIVE NUCLEOTIDE TRANSPORTER 2"/>
    <property type="match status" value="1"/>
</dbReference>
<dbReference type="PRINTS" id="PR01130">
    <property type="entry name" value="DERENTRNSPRT"/>
</dbReference>
<feature type="transmembrane region" description="Helical" evidence="7">
    <location>
        <begin position="481"/>
        <end position="504"/>
    </location>
</feature>
<feature type="transmembrane region" description="Helical" evidence="7">
    <location>
        <begin position="421"/>
        <end position="439"/>
    </location>
</feature>
<evidence type="ECO:0000256" key="7">
    <source>
        <dbReference type="SAM" id="Phobius"/>
    </source>
</evidence>
<dbReference type="GO" id="GO:0005337">
    <property type="term" value="F:nucleoside transmembrane transporter activity"/>
    <property type="evidence" value="ECO:0007669"/>
    <property type="project" value="InterPro"/>
</dbReference>
<dbReference type="EMBL" id="CM010715">
    <property type="protein sequence ID" value="RZC44331.1"/>
    <property type="molecule type" value="Genomic_DNA"/>
</dbReference>
<dbReference type="GO" id="GO:0005886">
    <property type="term" value="C:plasma membrane"/>
    <property type="evidence" value="ECO:0007669"/>
    <property type="project" value="TreeGrafter"/>
</dbReference>
<evidence type="ECO:0000256" key="5">
    <source>
        <dbReference type="ARBA" id="ARBA00022989"/>
    </source>
</evidence>
<evidence type="ECO:0000313" key="8">
    <source>
        <dbReference type="EMBL" id="RZC44331.1"/>
    </source>
</evidence>
<gene>
    <name evidence="8" type="ORF">C5167_037282</name>
</gene>
<organism evidence="8 9">
    <name type="scientific">Papaver somniferum</name>
    <name type="common">Opium poppy</name>
    <dbReference type="NCBI Taxonomy" id="3469"/>
    <lineage>
        <taxon>Eukaryota</taxon>
        <taxon>Viridiplantae</taxon>
        <taxon>Streptophyta</taxon>
        <taxon>Embryophyta</taxon>
        <taxon>Tracheophyta</taxon>
        <taxon>Spermatophyta</taxon>
        <taxon>Magnoliopsida</taxon>
        <taxon>Ranunculales</taxon>
        <taxon>Papaveraceae</taxon>
        <taxon>Papaveroideae</taxon>
        <taxon>Papaver</taxon>
    </lineage>
</organism>
<feature type="transmembrane region" description="Helical" evidence="7">
    <location>
        <begin position="390"/>
        <end position="409"/>
    </location>
</feature>
<dbReference type="Pfam" id="PF01733">
    <property type="entry name" value="Nucleoside_tran"/>
    <property type="match status" value="1"/>
</dbReference>
<feature type="transmembrane region" description="Helical" evidence="7">
    <location>
        <begin position="356"/>
        <end position="378"/>
    </location>
</feature>
<name>A0A4Y7I9M0_PAPSO</name>
<feature type="transmembrane region" description="Helical" evidence="7">
    <location>
        <begin position="141"/>
        <end position="160"/>
    </location>
</feature>
<keyword evidence="3" id="KW-0813">Transport</keyword>
<evidence type="ECO:0000256" key="2">
    <source>
        <dbReference type="ARBA" id="ARBA00007965"/>
    </source>
</evidence>
<dbReference type="PANTHER" id="PTHR10332">
    <property type="entry name" value="EQUILIBRATIVE NUCLEOSIDE TRANSPORTER"/>
    <property type="match status" value="1"/>
</dbReference>
<keyword evidence="6 7" id="KW-0472">Membrane</keyword>
<feature type="transmembrane region" description="Helical" evidence="7">
    <location>
        <begin position="172"/>
        <end position="191"/>
    </location>
</feature>
<evidence type="ECO:0000256" key="1">
    <source>
        <dbReference type="ARBA" id="ARBA00004141"/>
    </source>
</evidence>
<evidence type="ECO:0000256" key="6">
    <source>
        <dbReference type="ARBA" id="ARBA00023136"/>
    </source>
</evidence>
<dbReference type="InterPro" id="IPR002259">
    <property type="entry name" value="Eqnu_transpt"/>
</dbReference>
<feature type="transmembrane region" description="Helical" evidence="7">
    <location>
        <begin position="66"/>
        <end position="90"/>
    </location>
</feature>
<evidence type="ECO:0000256" key="4">
    <source>
        <dbReference type="ARBA" id="ARBA00022692"/>
    </source>
</evidence>
<feature type="transmembrane region" description="Helical" evidence="7">
    <location>
        <begin position="102"/>
        <end position="121"/>
    </location>
</feature>
<dbReference type="Gramene" id="RZC44331">
    <property type="protein sequence ID" value="RZC44331"/>
    <property type="gene ID" value="C5167_037282"/>
</dbReference>
<protein>
    <submittedName>
        <fullName evidence="8">Uncharacterized protein</fullName>
    </submittedName>
</protein>
<evidence type="ECO:0000256" key="3">
    <source>
        <dbReference type="ARBA" id="ARBA00022448"/>
    </source>
</evidence>
<evidence type="ECO:0000313" key="9">
    <source>
        <dbReference type="Proteomes" id="UP000316621"/>
    </source>
</evidence>
<comment type="similarity">
    <text evidence="2">Belongs to the SLC29A/ENT transporter (TC 2.A.57) family.</text>
</comment>
<keyword evidence="9" id="KW-1185">Reference proteome</keyword>
<feature type="transmembrane region" description="Helical" evidence="7">
    <location>
        <begin position="197"/>
        <end position="223"/>
    </location>
</feature>
<dbReference type="Proteomes" id="UP000316621">
    <property type="component" value="Chromosome 1"/>
</dbReference>
<feature type="transmembrane region" description="Helical" evidence="7">
    <location>
        <begin position="274"/>
        <end position="298"/>
    </location>
</feature>
<dbReference type="AlphaFoldDB" id="A0A4Y7I9M0"/>
<accession>A0A4Y7I9M0</accession>
<feature type="transmembrane region" description="Helical" evidence="7">
    <location>
        <begin position="16"/>
        <end position="38"/>
    </location>
</feature>
<comment type="subcellular location">
    <subcellularLocation>
        <location evidence="1">Membrane</location>
        <topology evidence="1">Multi-pass membrane protein</topology>
    </subcellularLocation>
</comment>
<feature type="transmembrane region" description="Helical" evidence="7">
    <location>
        <begin position="235"/>
        <end position="254"/>
    </location>
</feature>
<proteinExistence type="inferred from homology"/>
<feature type="transmembrane region" description="Helical" evidence="7">
    <location>
        <begin position="445"/>
        <end position="469"/>
    </location>
</feature>
<reference evidence="8 9" key="1">
    <citation type="journal article" date="2018" name="Science">
        <title>The opium poppy genome and morphinan production.</title>
        <authorList>
            <person name="Guo L."/>
            <person name="Winzer T."/>
            <person name="Yang X."/>
            <person name="Li Y."/>
            <person name="Ning Z."/>
            <person name="He Z."/>
            <person name="Teodor R."/>
            <person name="Lu Y."/>
            <person name="Bowser T.A."/>
            <person name="Graham I.A."/>
            <person name="Ye K."/>
        </authorList>
    </citation>
    <scope>NUCLEOTIDE SEQUENCE [LARGE SCALE GENOMIC DNA]</scope>
    <source>
        <strain evidence="9">cv. HN1</strain>
        <tissue evidence="8">Leaves</tissue>
    </source>
</reference>
<keyword evidence="5 7" id="KW-1133">Transmembrane helix</keyword>